<evidence type="ECO:0000313" key="2">
    <source>
        <dbReference type="EMBL" id="QEM06676.1"/>
    </source>
</evidence>
<accession>A0AAE6JJS8</accession>
<feature type="transmembrane region" description="Helical" evidence="1">
    <location>
        <begin position="15"/>
        <end position="35"/>
    </location>
</feature>
<dbReference type="Proteomes" id="UP000250557">
    <property type="component" value="Chromosome"/>
</dbReference>
<keyword evidence="1" id="KW-0812">Transmembrane</keyword>
<evidence type="ECO:0000256" key="1">
    <source>
        <dbReference type="SAM" id="Phobius"/>
    </source>
</evidence>
<gene>
    <name evidence="2" type="ORF">DIU31_025380</name>
</gene>
<evidence type="ECO:0000313" key="3">
    <source>
        <dbReference type="Proteomes" id="UP000250557"/>
    </source>
</evidence>
<evidence type="ECO:0008006" key="4">
    <source>
        <dbReference type="Google" id="ProtNLM"/>
    </source>
</evidence>
<sequence length="216" mass="23700">MNTRISNRRNYSSNFRLMIVIGLLCGVIGITAFTMNNDKGLKVAEETLLPSVKKDSVASVKAFQQVYTVLMSARCMNCHPSGNVPLQGDDNHLHTMLPQRGIDGKGVYAMKCANCHQPTNTAGLHTPPGNPNWHLPPANMRMVFQGRSPRQLAQQLIDPKQNGHKDLKKLIAHADDGLVLAGWNPGEGRTLPPMSHAAFKKAWLTWLNTGAYAPAK</sequence>
<organism evidence="2 3">
    <name type="scientific">Mucilaginibacter rubeus</name>
    <dbReference type="NCBI Taxonomy" id="2027860"/>
    <lineage>
        <taxon>Bacteria</taxon>
        <taxon>Pseudomonadati</taxon>
        <taxon>Bacteroidota</taxon>
        <taxon>Sphingobacteriia</taxon>
        <taxon>Sphingobacteriales</taxon>
        <taxon>Sphingobacteriaceae</taxon>
        <taxon>Mucilaginibacter</taxon>
    </lineage>
</organism>
<name>A0AAE6JJS8_9SPHI</name>
<reference evidence="2 3" key="1">
    <citation type="submission" date="2019-08" db="EMBL/GenBank/DDBJ databases">
        <title>Comparative genome analysis confer to the adaptation heavy metal polluted environment.</title>
        <authorList>
            <person name="Li Y."/>
        </authorList>
    </citation>
    <scope>NUCLEOTIDE SEQUENCE [LARGE SCALE GENOMIC DNA]</scope>
    <source>
        <strain evidence="2 3">P2</strain>
    </source>
</reference>
<dbReference type="EMBL" id="CP043451">
    <property type="protein sequence ID" value="QEM06676.1"/>
    <property type="molecule type" value="Genomic_DNA"/>
</dbReference>
<dbReference type="InterPro" id="IPR036280">
    <property type="entry name" value="Multihaem_cyt_sf"/>
</dbReference>
<keyword evidence="1" id="KW-0472">Membrane</keyword>
<proteinExistence type="predicted"/>
<dbReference type="AlphaFoldDB" id="A0AAE6JJS8"/>
<protein>
    <recommendedName>
        <fullName evidence="4">Cytochrome c domain-containing protein</fullName>
    </recommendedName>
</protein>
<dbReference type="RefSeq" id="WP_112655988.1">
    <property type="nucleotide sequence ID" value="NZ_CP043451.1"/>
</dbReference>
<dbReference type="SUPFAM" id="SSF48695">
    <property type="entry name" value="Multiheme cytochromes"/>
    <property type="match status" value="1"/>
</dbReference>
<keyword evidence="1" id="KW-1133">Transmembrane helix</keyword>